<keyword evidence="10" id="KW-0472">Membrane</keyword>
<comment type="subcellular location">
    <subcellularLocation>
        <location evidence="2">Cytoplasm</location>
    </subcellularLocation>
    <subcellularLocation>
        <location evidence="1">Endomembrane system</location>
        <topology evidence="1">Peripheral membrane protein</topology>
    </subcellularLocation>
</comment>
<dbReference type="GO" id="GO:0000045">
    <property type="term" value="P:autophagosome assembly"/>
    <property type="evidence" value="ECO:0007669"/>
    <property type="project" value="InterPro"/>
</dbReference>
<keyword evidence="5" id="KW-0963">Cytoplasm</keyword>
<keyword evidence="6 11" id="KW-1017">Isopeptide bond</keyword>
<dbReference type="SUPFAM" id="SSF54236">
    <property type="entry name" value="Ubiquitin-like"/>
    <property type="match status" value="1"/>
</dbReference>
<dbReference type="PANTHER" id="PTHR13385">
    <property type="entry name" value="AUTOPHAGY PROTEIN 12"/>
    <property type="match status" value="1"/>
</dbReference>
<comment type="function">
    <text evidence="11">Ubiquitin-like protein involved in autophagic vesicle formation.</text>
</comment>
<dbReference type="GO" id="GO:0012505">
    <property type="term" value="C:endomembrane system"/>
    <property type="evidence" value="ECO:0007669"/>
    <property type="project" value="UniProtKB-SubCell"/>
</dbReference>
<evidence type="ECO:0000256" key="12">
    <source>
        <dbReference type="SAM" id="MobiDB-lite"/>
    </source>
</evidence>
<dbReference type="GO" id="GO:0034045">
    <property type="term" value="C:phagophore assembly site membrane"/>
    <property type="evidence" value="ECO:0007669"/>
    <property type="project" value="TreeGrafter"/>
</dbReference>
<dbReference type="AlphaFoldDB" id="A0AAV4A5P3"/>
<dbReference type="Proteomes" id="UP000735302">
    <property type="component" value="Unassembled WGS sequence"/>
</dbReference>
<dbReference type="GO" id="GO:0000422">
    <property type="term" value="P:autophagy of mitochondrion"/>
    <property type="evidence" value="ECO:0007669"/>
    <property type="project" value="TreeGrafter"/>
</dbReference>
<accession>A0AAV4A5P3</accession>
<dbReference type="GO" id="GO:0000421">
    <property type="term" value="C:autophagosome membrane"/>
    <property type="evidence" value="ECO:0007669"/>
    <property type="project" value="TreeGrafter"/>
</dbReference>
<keyword evidence="7 11" id="KW-0833">Ubl conjugation pathway</keyword>
<dbReference type="GO" id="GO:0034274">
    <property type="term" value="C:Atg12-Atg5-Atg16 complex"/>
    <property type="evidence" value="ECO:0007669"/>
    <property type="project" value="TreeGrafter"/>
</dbReference>
<dbReference type="Pfam" id="PF04110">
    <property type="entry name" value="APG12"/>
    <property type="match status" value="1"/>
</dbReference>
<dbReference type="GO" id="GO:0019776">
    <property type="term" value="F:Atg8-family ligase activity"/>
    <property type="evidence" value="ECO:0007669"/>
    <property type="project" value="TreeGrafter"/>
</dbReference>
<feature type="compositionally biased region" description="Low complexity" evidence="12">
    <location>
        <begin position="35"/>
        <end position="51"/>
    </location>
</feature>
<dbReference type="InterPro" id="IPR007242">
    <property type="entry name" value="Atg12"/>
</dbReference>
<evidence type="ECO:0000256" key="6">
    <source>
        <dbReference type="ARBA" id="ARBA00022499"/>
    </source>
</evidence>
<evidence type="ECO:0000256" key="10">
    <source>
        <dbReference type="ARBA" id="ARBA00023136"/>
    </source>
</evidence>
<organism evidence="13 14">
    <name type="scientific">Plakobranchus ocellatus</name>
    <dbReference type="NCBI Taxonomy" id="259542"/>
    <lineage>
        <taxon>Eukaryota</taxon>
        <taxon>Metazoa</taxon>
        <taxon>Spiralia</taxon>
        <taxon>Lophotrochozoa</taxon>
        <taxon>Mollusca</taxon>
        <taxon>Gastropoda</taxon>
        <taxon>Heterobranchia</taxon>
        <taxon>Euthyneura</taxon>
        <taxon>Panpulmonata</taxon>
        <taxon>Sacoglossa</taxon>
        <taxon>Placobranchoidea</taxon>
        <taxon>Plakobranchidae</taxon>
        <taxon>Plakobranchus</taxon>
    </lineage>
</organism>
<evidence type="ECO:0000256" key="5">
    <source>
        <dbReference type="ARBA" id="ARBA00022490"/>
    </source>
</evidence>
<dbReference type="CDD" id="cd01612">
    <property type="entry name" value="Ubl_ATG12"/>
    <property type="match status" value="1"/>
</dbReference>
<evidence type="ECO:0000256" key="2">
    <source>
        <dbReference type="ARBA" id="ARBA00004496"/>
    </source>
</evidence>
<dbReference type="InterPro" id="IPR029071">
    <property type="entry name" value="Ubiquitin-like_domsf"/>
</dbReference>
<dbReference type="GO" id="GO:0097352">
    <property type="term" value="P:autophagosome maturation"/>
    <property type="evidence" value="ECO:0007669"/>
    <property type="project" value="TreeGrafter"/>
</dbReference>
<feature type="region of interest" description="Disordered" evidence="12">
    <location>
        <begin position="1"/>
        <end position="54"/>
    </location>
</feature>
<comment type="similarity">
    <text evidence="3 11">Belongs to the ATG12 family.</text>
</comment>
<sequence length="141" mass="15435">MSEAVETVSEESKADAPTAPSVDSTKINSKDPKSANDSTSKPASSSSAKQKNPMKVDILLKHAGDAPIMNKRKWTVDRTKKISWVADFIKKYIKSDSTESLFLYVNQSFAPAPDTDLGSIFDCFGSDGKLVLHYCRTQAWG</sequence>
<proteinExistence type="inferred from homology"/>
<evidence type="ECO:0000256" key="8">
    <source>
        <dbReference type="ARBA" id="ARBA00022990"/>
    </source>
</evidence>
<protein>
    <recommendedName>
        <fullName evidence="4 11">Ubiquitin-like protein ATG12</fullName>
    </recommendedName>
</protein>
<evidence type="ECO:0000256" key="11">
    <source>
        <dbReference type="RuleBase" id="RU361201"/>
    </source>
</evidence>
<evidence type="ECO:0000313" key="14">
    <source>
        <dbReference type="Proteomes" id="UP000735302"/>
    </source>
</evidence>
<gene>
    <name evidence="13" type="ORF">PoB_002901800</name>
</gene>
<dbReference type="GO" id="GO:0034727">
    <property type="term" value="P:piecemeal microautophagy of the nucleus"/>
    <property type="evidence" value="ECO:0007669"/>
    <property type="project" value="TreeGrafter"/>
</dbReference>
<evidence type="ECO:0000313" key="13">
    <source>
        <dbReference type="EMBL" id="GFO02513.1"/>
    </source>
</evidence>
<evidence type="ECO:0000256" key="3">
    <source>
        <dbReference type="ARBA" id="ARBA00007778"/>
    </source>
</evidence>
<keyword evidence="8" id="KW-0007">Acetylation</keyword>
<dbReference type="GO" id="GO:0061723">
    <property type="term" value="P:glycophagy"/>
    <property type="evidence" value="ECO:0007669"/>
    <property type="project" value="TreeGrafter"/>
</dbReference>
<evidence type="ECO:0000256" key="4">
    <source>
        <dbReference type="ARBA" id="ARBA00015875"/>
    </source>
</evidence>
<name>A0AAV4A5P3_9GAST</name>
<evidence type="ECO:0000256" key="1">
    <source>
        <dbReference type="ARBA" id="ARBA00004184"/>
    </source>
</evidence>
<dbReference type="PANTHER" id="PTHR13385:SF0">
    <property type="entry name" value="UBIQUITIN-LIKE PROTEIN ATG12"/>
    <property type="match status" value="1"/>
</dbReference>
<evidence type="ECO:0000256" key="7">
    <source>
        <dbReference type="ARBA" id="ARBA00022786"/>
    </source>
</evidence>
<dbReference type="FunFam" id="3.10.20.90:FF:000117">
    <property type="entry name" value="Ubiquitin-like protein ATG12"/>
    <property type="match status" value="1"/>
</dbReference>
<evidence type="ECO:0000256" key="9">
    <source>
        <dbReference type="ARBA" id="ARBA00023006"/>
    </source>
</evidence>
<dbReference type="EMBL" id="BLXT01003598">
    <property type="protein sequence ID" value="GFO02513.1"/>
    <property type="molecule type" value="Genomic_DNA"/>
</dbReference>
<dbReference type="Gene3D" id="3.10.20.90">
    <property type="entry name" value="Phosphatidylinositol 3-kinase Catalytic Subunit, Chain A, domain 1"/>
    <property type="match status" value="1"/>
</dbReference>
<reference evidence="13 14" key="1">
    <citation type="journal article" date="2021" name="Elife">
        <title>Chloroplast acquisition without the gene transfer in kleptoplastic sea slugs, Plakobranchus ocellatus.</title>
        <authorList>
            <person name="Maeda T."/>
            <person name="Takahashi S."/>
            <person name="Yoshida T."/>
            <person name="Shimamura S."/>
            <person name="Takaki Y."/>
            <person name="Nagai Y."/>
            <person name="Toyoda A."/>
            <person name="Suzuki Y."/>
            <person name="Arimoto A."/>
            <person name="Ishii H."/>
            <person name="Satoh N."/>
            <person name="Nishiyama T."/>
            <person name="Hasebe M."/>
            <person name="Maruyama T."/>
            <person name="Minagawa J."/>
            <person name="Obokata J."/>
            <person name="Shigenobu S."/>
        </authorList>
    </citation>
    <scope>NUCLEOTIDE SEQUENCE [LARGE SCALE GENOMIC DNA]</scope>
</reference>
<keyword evidence="14" id="KW-1185">Reference proteome</keyword>
<comment type="subunit">
    <text evidence="11">Forms a conjugate with ATG5.</text>
</comment>
<keyword evidence="9 11" id="KW-0072">Autophagy</keyword>
<comment type="caution">
    <text evidence="13">The sequence shown here is derived from an EMBL/GenBank/DDBJ whole genome shotgun (WGS) entry which is preliminary data.</text>
</comment>